<organism evidence="3 4">
    <name type="scientific">Sphingomonas kaistensis</name>
    <dbReference type="NCBI Taxonomy" id="298708"/>
    <lineage>
        <taxon>Bacteria</taxon>
        <taxon>Pseudomonadati</taxon>
        <taxon>Pseudomonadota</taxon>
        <taxon>Alphaproteobacteria</taxon>
        <taxon>Sphingomonadales</taxon>
        <taxon>Sphingomonadaceae</taxon>
        <taxon>Sphingomonas</taxon>
    </lineage>
</organism>
<dbReference type="PROSITE" id="PS00061">
    <property type="entry name" value="ADH_SHORT"/>
    <property type="match status" value="1"/>
</dbReference>
<dbReference type="FunFam" id="3.40.50.720:FF:000240">
    <property type="entry name" value="SDR family oxidoreductase"/>
    <property type="match status" value="1"/>
</dbReference>
<dbReference type="PRINTS" id="PR00080">
    <property type="entry name" value="SDRFAMILY"/>
</dbReference>
<keyword evidence="2" id="KW-0560">Oxidoreductase</keyword>
<evidence type="ECO:0000256" key="1">
    <source>
        <dbReference type="ARBA" id="ARBA00006484"/>
    </source>
</evidence>
<dbReference type="SUPFAM" id="SSF51735">
    <property type="entry name" value="NAD(P)-binding Rossmann-fold domains"/>
    <property type="match status" value="1"/>
</dbReference>
<dbReference type="NCBIfam" id="NF005559">
    <property type="entry name" value="PRK07231.1"/>
    <property type="match status" value="1"/>
</dbReference>
<comment type="similarity">
    <text evidence="1">Belongs to the short-chain dehydrogenases/reductases (SDR) family.</text>
</comment>
<dbReference type="InterPro" id="IPR002347">
    <property type="entry name" value="SDR_fam"/>
</dbReference>
<protein>
    <submittedName>
        <fullName evidence="3">NAD(P)-dependent dehydrogenase (Short-subunit alcohol dehydrogenase family)</fullName>
    </submittedName>
</protein>
<evidence type="ECO:0000313" key="4">
    <source>
        <dbReference type="Proteomes" id="UP000558192"/>
    </source>
</evidence>
<dbReference type="PANTHER" id="PTHR42760:SF115">
    <property type="entry name" value="3-OXOACYL-[ACYL-CARRIER-PROTEIN] REDUCTASE FABG"/>
    <property type="match status" value="1"/>
</dbReference>
<proteinExistence type="inferred from homology"/>
<dbReference type="GO" id="GO:0016616">
    <property type="term" value="F:oxidoreductase activity, acting on the CH-OH group of donors, NAD or NADP as acceptor"/>
    <property type="evidence" value="ECO:0007669"/>
    <property type="project" value="UniProtKB-ARBA"/>
</dbReference>
<evidence type="ECO:0000256" key="2">
    <source>
        <dbReference type="ARBA" id="ARBA00023002"/>
    </source>
</evidence>
<dbReference type="PRINTS" id="PR00081">
    <property type="entry name" value="GDHRDH"/>
</dbReference>
<dbReference type="PANTHER" id="PTHR42760">
    <property type="entry name" value="SHORT-CHAIN DEHYDROGENASES/REDUCTASES FAMILY MEMBER"/>
    <property type="match status" value="1"/>
</dbReference>
<sequence length="258" mass="27369">MNAIDRFRVEGRVAFVTGGAQGIGLASARALGEAGATVVIGDLKQRAIDSACAELRDAGIDASGHLLDVTDPAKVSDVAEAVVAQHGQIDILVNNAGIARSDTPAEEVADEHWRNVLDVNLNGTFWCTRAFGRHMLAAGRGAIVNVGSMSGFIVNRPQPQSYYNASKAAVHQLTRSLAAEWAPRGVRVNAVAPTYIATPLNDFADKESEMYRRWIDGTPMGRLGTREEVASVILFLASDAASLMTGSIVLADGGYSCW</sequence>
<comment type="caution">
    <text evidence="3">The sequence shown here is derived from an EMBL/GenBank/DDBJ whole genome shotgun (WGS) entry which is preliminary data.</text>
</comment>
<dbReference type="AlphaFoldDB" id="A0A7X5Y6Y3"/>
<gene>
    <name evidence="3" type="ORF">GGQ97_001510</name>
</gene>
<dbReference type="InterPro" id="IPR020904">
    <property type="entry name" value="Sc_DH/Rdtase_CS"/>
</dbReference>
<dbReference type="Proteomes" id="UP000558192">
    <property type="component" value="Unassembled WGS sequence"/>
</dbReference>
<accession>A0A7X5Y6Y3</accession>
<dbReference type="RefSeq" id="WP_342448477.1">
    <property type="nucleotide sequence ID" value="NZ_JAATJC010000001.1"/>
</dbReference>
<dbReference type="EMBL" id="JAATJC010000001">
    <property type="protein sequence ID" value="NJC05717.1"/>
    <property type="molecule type" value="Genomic_DNA"/>
</dbReference>
<dbReference type="GO" id="GO:0005975">
    <property type="term" value="P:carbohydrate metabolic process"/>
    <property type="evidence" value="ECO:0007669"/>
    <property type="project" value="UniProtKB-ARBA"/>
</dbReference>
<dbReference type="Pfam" id="PF13561">
    <property type="entry name" value="adh_short_C2"/>
    <property type="match status" value="1"/>
</dbReference>
<keyword evidence="4" id="KW-1185">Reference proteome</keyword>
<name>A0A7X5Y6Y3_9SPHN</name>
<dbReference type="Gene3D" id="3.40.50.720">
    <property type="entry name" value="NAD(P)-binding Rossmann-like Domain"/>
    <property type="match status" value="1"/>
</dbReference>
<dbReference type="InterPro" id="IPR036291">
    <property type="entry name" value="NAD(P)-bd_dom_sf"/>
</dbReference>
<evidence type="ECO:0000313" key="3">
    <source>
        <dbReference type="EMBL" id="NJC05717.1"/>
    </source>
</evidence>
<reference evidence="3 4" key="1">
    <citation type="submission" date="2020-03" db="EMBL/GenBank/DDBJ databases">
        <title>Genomic Encyclopedia of Type Strains, Phase IV (KMG-IV): sequencing the most valuable type-strain genomes for metagenomic binning, comparative biology and taxonomic classification.</title>
        <authorList>
            <person name="Goeker M."/>
        </authorList>
    </citation>
    <scope>NUCLEOTIDE SEQUENCE [LARGE SCALE GENOMIC DNA]</scope>
    <source>
        <strain evidence="3 4">DSM 16846</strain>
    </source>
</reference>